<dbReference type="InterPro" id="IPR011110">
    <property type="entry name" value="Reg_prop"/>
</dbReference>
<dbReference type="InterPro" id="IPR011123">
    <property type="entry name" value="Y_Y_Y"/>
</dbReference>
<dbReference type="InterPro" id="IPR000014">
    <property type="entry name" value="PAS"/>
</dbReference>
<dbReference type="InterPro" id="IPR013783">
    <property type="entry name" value="Ig-like_fold"/>
</dbReference>
<dbReference type="InterPro" id="IPR029787">
    <property type="entry name" value="Nucleotide_cyclase"/>
</dbReference>
<dbReference type="FunFam" id="3.30.70.270:FF:000001">
    <property type="entry name" value="Diguanylate cyclase domain protein"/>
    <property type="match status" value="1"/>
</dbReference>
<dbReference type="PROSITE" id="PS50887">
    <property type="entry name" value="GGDEF"/>
    <property type="match status" value="1"/>
</dbReference>
<evidence type="ECO:0000256" key="4">
    <source>
        <dbReference type="ARBA" id="ARBA00051114"/>
    </source>
</evidence>
<dbReference type="InterPro" id="IPR000700">
    <property type="entry name" value="PAS-assoc_C"/>
</dbReference>
<dbReference type="SUPFAM" id="SSF141868">
    <property type="entry name" value="EAL domain-like"/>
    <property type="match status" value="1"/>
</dbReference>
<dbReference type="PANTHER" id="PTHR44757:SF2">
    <property type="entry name" value="BIOFILM ARCHITECTURE MAINTENANCE PROTEIN MBAA"/>
    <property type="match status" value="1"/>
</dbReference>
<dbReference type="CDD" id="cd01948">
    <property type="entry name" value="EAL"/>
    <property type="match status" value="1"/>
</dbReference>
<dbReference type="Gene3D" id="2.130.10.10">
    <property type="entry name" value="YVTN repeat-like/Quinoprotein amine dehydrogenase"/>
    <property type="match status" value="3"/>
</dbReference>
<sequence length="1524" mass="172683">MAMGVNLKQTMFKGLSRFLFSFLLLFCTHAGAISAEPTSHDAPPLKFEHLDTRLGLNQNTITKLFIDQAGLLWVGTQDGLHSYNGKYFHVFNHNAKDQTSLSEGFITDIAQDENGALWVGTFNQGLNRLDLKTGKVTRFVKENGLEDLRVNRLTVVGDTVWIGTKSGLYTLSSRRNVIQKVELGNRTKPNVTSLRRVGNDYIVIGTEASGVFAIDTDTISRLNLPQSLRVNQIRDAGNNQIYLSLANQLWKYDIGSRHGEMVWQRKPKRNTTHTISDFVIGKEGVIWLVGPNAGLVQLLPNTNTSTNAQEQIKAYAYRHDPLIKGSVVDNNIQRLLLDDNGTLWLGTSYSGIDKINIERQYFKHIYEHHQLNPRQSNNIRALFRDSRNTLWIGMDGAGLKSLTPGNEFYQHYLAYFSNAAGLSQSEAQLRIMDIIQDEQQNLWFASSLGLGKFDKDRQFKLYQQSDIRPGAIGQGLIRSLTIDSKGQLWISAASRLYRYQAETDDFTEFDLTRIDNFNDIQNQIMVTRSHKNQLWLGTMDGLIRIDMDTGKGEILNKDVDNPNSMFNSRIRDILFNEDGSIWLATHGGLTLMEKELSGFKFTNIGTTQGLPSATIYAILKDDQGSLWISSNAGISRYNPQSKQIITFNESEGLQGLEFNGKVKMQDANGELWFGGINGINHFSPQTIPTHRTDNQLALTGYSIAGNYHRIFDLRQPPVIHMDYDEQVVSFEITSLDFSYTNNEQFAFQLDGLEQQWHYIENSSDITYTNLTPGKYTLKVRYGLRNNPLSSQVLEVPIQVHAPFYRTSYAYALYSLLLALFILKNVFDRQTKRKIEHEFETSIRVSEERLKMALWASGDGMWDWKIPEDRVFRTNVQDDEIYEDNGESLTRDIHPEDKTRVQLALNDHLKGRTPFYEAEYRTLDDNEQWIWLLDRGKVVERNSRKEPLRMTGTLKDITTRKTTENELRLSSQVLHSMNEAVVVAGLDYRMISVNPAFTLVTGFSADDVMNKPFLFLTRGLQNKTFYQTIEKQLLHNKRWSGEITIRTKGKRKILIWLEINQVIDTKQEASHFVAVFTDITDRKKAEEDLRVLASFDTLTGLPNRTLFQDRLSHAIHQAHRSKNVVALMYLDLDRFKHINDSMGHHIGDLLLKAVAARLKNSVREGDTVARLGGDEFTIIIEGVTKNKVATVVAEKIVRAFQTPFLLDDKVLTISPSIGISVYPDDAEDSTSLTKFADTAMYHAKSLGRNNFQFYTSKLNEYAVRHVELEAGLKQAITLNEFSLVYQPKFCVATGKLTGLEALLRWHSKELGHISPAEFIPLAEETGMINQIGHWVINHACHQIAEWHEQGFTDLNVAVNLSANQLKMDIVSTIEVALAVSGLPAHALELELTESMIMKKPQDSVSVLNQLKGLGLTLAVDDFGTGYSSLSYLKRFPIDTLKIDREFVGDITDDPEDAAITSAIIALAHSLELNVVAEGVETQEQLNFLAQHKCDQIQGYLLSKPLNTKDCEAFLYQQQQQSLSNE</sequence>
<dbReference type="Gene3D" id="3.30.70.270">
    <property type="match status" value="1"/>
</dbReference>
<dbReference type="Pfam" id="PF00563">
    <property type="entry name" value="EAL"/>
    <property type="match status" value="1"/>
</dbReference>
<dbReference type="GO" id="GO:0071732">
    <property type="term" value="P:cellular response to nitric oxide"/>
    <property type="evidence" value="ECO:0007669"/>
    <property type="project" value="UniProtKB-ARBA"/>
</dbReference>
<feature type="signal peptide" evidence="5">
    <location>
        <begin position="1"/>
        <end position="32"/>
    </location>
</feature>
<evidence type="ECO:0000259" key="6">
    <source>
        <dbReference type="PROSITE" id="PS50112"/>
    </source>
</evidence>
<dbReference type="Pfam" id="PF13426">
    <property type="entry name" value="PAS_9"/>
    <property type="match status" value="1"/>
</dbReference>
<evidence type="ECO:0000256" key="5">
    <source>
        <dbReference type="SAM" id="SignalP"/>
    </source>
</evidence>
<evidence type="ECO:0000259" key="9">
    <source>
        <dbReference type="PROSITE" id="PS50887"/>
    </source>
</evidence>
<evidence type="ECO:0000256" key="2">
    <source>
        <dbReference type="ARBA" id="ARBA00012282"/>
    </source>
</evidence>
<evidence type="ECO:0000313" key="11">
    <source>
        <dbReference type="Proteomes" id="UP000613743"/>
    </source>
</evidence>
<dbReference type="Gene3D" id="2.60.40.10">
    <property type="entry name" value="Immunoglobulins"/>
    <property type="match status" value="1"/>
</dbReference>
<dbReference type="InterPro" id="IPR001610">
    <property type="entry name" value="PAC"/>
</dbReference>
<keyword evidence="11" id="KW-1185">Reference proteome</keyword>
<evidence type="ECO:0000259" key="8">
    <source>
        <dbReference type="PROSITE" id="PS50883"/>
    </source>
</evidence>
<dbReference type="SMART" id="SM00091">
    <property type="entry name" value="PAS"/>
    <property type="match status" value="2"/>
</dbReference>
<dbReference type="CDD" id="cd01949">
    <property type="entry name" value="GGDEF"/>
    <property type="match status" value="1"/>
</dbReference>
<comment type="cofactor">
    <cofactor evidence="1">
        <name>Mg(2+)</name>
        <dbReference type="ChEBI" id="CHEBI:18420"/>
    </cofactor>
</comment>
<feature type="chain" id="PRO_5037770587" description="cyclic-guanylate-specific phosphodiesterase" evidence="5">
    <location>
        <begin position="33"/>
        <end position="1524"/>
    </location>
</feature>
<dbReference type="FunFam" id="3.20.20.450:FF:000001">
    <property type="entry name" value="Cyclic di-GMP phosphodiesterase yahA"/>
    <property type="match status" value="1"/>
</dbReference>
<dbReference type="Gene3D" id="3.20.20.450">
    <property type="entry name" value="EAL domain"/>
    <property type="match status" value="1"/>
</dbReference>
<reference evidence="10" key="1">
    <citation type="journal article" date="2014" name="Int. J. Syst. Evol. Microbiol.">
        <title>Complete genome sequence of Corynebacterium casei LMG S-19264T (=DSM 44701T), isolated from a smear-ripened cheese.</title>
        <authorList>
            <consortium name="US DOE Joint Genome Institute (JGI-PGF)"/>
            <person name="Walter F."/>
            <person name="Albersmeier A."/>
            <person name="Kalinowski J."/>
            <person name="Ruckert C."/>
        </authorList>
    </citation>
    <scope>NUCLEOTIDE SEQUENCE</scope>
    <source>
        <strain evidence="10">JCM 30804</strain>
    </source>
</reference>
<dbReference type="SUPFAM" id="SSF63829">
    <property type="entry name" value="Calcium-dependent phosphotriesterase"/>
    <property type="match status" value="1"/>
</dbReference>
<organism evidence="10 11">
    <name type="scientific">Shewanella gelidii</name>
    <dbReference type="NCBI Taxonomy" id="1642821"/>
    <lineage>
        <taxon>Bacteria</taxon>
        <taxon>Pseudomonadati</taxon>
        <taxon>Pseudomonadota</taxon>
        <taxon>Gammaproteobacteria</taxon>
        <taxon>Alteromonadales</taxon>
        <taxon>Shewanellaceae</taxon>
        <taxon>Shewanella</taxon>
    </lineage>
</organism>
<keyword evidence="3" id="KW-0973">c-di-GMP</keyword>
<feature type="domain" description="PAC" evidence="7">
    <location>
        <begin position="1038"/>
        <end position="1090"/>
    </location>
</feature>
<dbReference type="InterPro" id="IPR015943">
    <property type="entry name" value="WD40/YVTN_repeat-like_dom_sf"/>
</dbReference>
<dbReference type="InterPro" id="IPR052155">
    <property type="entry name" value="Biofilm_reg_signaling"/>
</dbReference>
<dbReference type="InterPro" id="IPR013655">
    <property type="entry name" value="PAS_fold_3"/>
</dbReference>
<feature type="domain" description="GGDEF" evidence="9">
    <location>
        <begin position="1122"/>
        <end position="1255"/>
    </location>
</feature>
<dbReference type="InterPro" id="IPR001633">
    <property type="entry name" value="EAL_dom"/>
</dbReference>
<dbReference type="SUPFAM" id="SSF55073">
    <property type="entry name" value="Nucleotide cyclase"/>
    <property type="match status" value="1"/>
</dbReference>
<dbReference type="InterPro" id="IPR011047">
    <property type="entry name" value="Quinoprotein_ADH-like_sf"/>
</dbReference>
<dbReference type="CDD" id="cd00130">
    <property type="entry name" value="PAS"/>
    <property type="match status" value="1"/>
</dbReference>
<dbReference type="EMBL" id="BMPZ01000003">
    <property type="protein sequence ID" value="GGI80551.1"/>
    <property type="molecule type" value="Genomic_DNA"/>
</dbReference>
<feature type="domain" description="PAC" evidence="7">
    <location>
        <begin position="915"/>
        <end position="968"/>
    </location>
</feature>
<feature type="domain" description="PAS" evidence="6">
    <location>
        <begin position="965"/>
        <end position="1014"/>
    </location>
</feature>
<dbReference type="Pfam" id="PF07495">
    <property type="entry name" value="Y_Y_Y"/>
    <property type="match status" value="1"/>
</dbReference>
<gene>
    <name evidence="10" type="ORF">GCM10009332_17350</name>
</gene>
<evidence type="ECO:0000256" key="3">
    <source>
        <dbReference type="ARBA" id="ARBA00022636"/>
    </source>
</evidence>
<dbReference type="Pfam" id="PF00990">
    <property type="entry name" value="GGDEF"/>
    <property type="match status" value="1"/>
</dbReference>
<evidence type="ECO:0000256" key="1">
    <source>
        <dbReference type="ARBA" id="ARBA00001946"/>
    </source>
</evidence>
<protein>
    <recommendedName>
        <fullName evidence="2">cyclic-guanylate-specific phosphodiesterase</fullName>
        <ecNumber evidence="2">3.1.4.52</ecNumber>
    </recommendedName>
</protein>
<comment type="catalytic activity">
    <reaction evidence="4">
        <text>3',3'-c-di-GMP + H2O = 5'-phosphoguanylyl(3'-&gt;5')guanosine + H(+)</text>
        <dbReference type="Rhea" id="RHEA:24902"/>
        <dbReference type="ChEBI" id="CHEBI:15377"/>
        <dbReference type="ChEBI" id="CHEBI:15378"/>
        <dbReference type="ChEBI" id="CHEBI:58754"/>
        <dbReference type="ChEBI" id="CHEBI:58805"/>
        <dbReference type="EC" id="3.1.4.52"/>
    </reaction>
    <physiologicalReaction direction="left-to-right" evidence="4">
        <dbReference type="Rhea" id="RHEA:24903"/>
    </physiologicalReaction>
</comment>
<evidence type="ECO:0000313" key="10">
    <source>
        <dbReference type="EMBL" id="GGI80551.1"/>
    </source>
</evidence>
<dbReference type="InterPro" id="IPR035919">
    <property type="entry name" value="EAL_sf"/>
</dbReference>
<dbReference type="SUPFAM" id="SSF50998">
    <property type="entry name" value="Quinoprotein alcohol dehydrogenase-like"/>
    <property type="match status" value="1"/>
</dbReference>
<comment type="caution">
    <text evidence="10">The sequence shown here is derived from an EMBL/GenBank/DDBJ whole genome shotgun (WGS) entry which is preliminary data.</text>
</comment>
<dbReference type="InterPro" id="IPR043128">
    <property type="entry name" value="Rev_trsase/Diguanyl_cyclase"/>
</dbReference>
<evidence type="ECO:0000259" key="7">
    <source>
        <dbReference type="PROSITE" id="PS50113"/>
    </source>
</evidence>
<keyword evidence="5" id="KW-0732">Signal</keyword>
<proteinExistence type="predicted"/>
<feature type="domain" description="EAL" evidence="8">
    <location>
        <begin position="1264"/>
        <end position="1517"/>
    </location>
</feature>
<dbReference type="SMART" id="SM00086">
    <property type="entry name" value="PAC"/>
    <property type="match status" value="2"/>
</dbReference>
<dbReference type="SMART" id="SM00052">
    <property type="entry name" value="EAL"/>
    <property type="match status" value="1"/>
</dbReference>
<dbReference type="InterPro" id="IPR035965">
    <property type="entry name" value="PAS-like_dom_sf"/>
</dbReference>
<dbReference type="NCBIfam" id="TIGR00254">
    <property type="entry name" value="GGDEF"/>
    <property type="match status" value="1"/>
</dbReference>
<reference evidence="10" key="2">
    <citation type="submission" date="2020-09" db="EMBL/GenBank/DDBJ databases">
        <authorList>
            <person name="Sun Q."/>
            <person name="Ohkuma M."/>
        </authorList>
    </citation>
    <scope>NUCLEOTIDE SEQUENCE</scope>
    <source>
        <strain evidence="10">JCM 30804</strain>
    </source>
</reference>
<name>A0A917NA20_9GAMM</name>
<dbReference type="PROSITE" id="PS50113">
    <property type="entry name" value="PAC"/>
    <property type="match status" value="2"/>
</dbReference>
<dbReference type="SUPFAM" id="SSF55785">
    <property type="entry name" value="PYP-like sensor domain (PAS domain)"/>
    <property type="match status" value="2"/>
</dbReference>
<dbReference type="Gene3D" id="3.30.450.20">
    <property type="entry name" value="PAS domain"/>
    <property type="match status" value="2"/>
</dbReference>
<dbReference type="NCBIfam" id="TIGR00229">
    <property type="entry name" value="sensory_box"/>
    <property type="match status" value="1"/>
</dbReference>
<dbReference type="Proteomes" id="UP000613743">
    <property type="component" value="Unassembled WGS sequence"/>
</dbReference>
<dbReference type="EC" id="3.1.4.52" evidence="2"/>
<dbReference type="SMART" id="SM00267">
    <property type="entry name" value="GGDEF"/>
    <property type="match status" value="1"/>
</dbReference>
<dbReference type="PANTHER" id="PTHR44757">
    <property type="entry name" value="DIGUANYLATE CYCLASE DGCP"/>
    <property type="match status" value="1"/>
</dbReference>
<dbReference type="PROSITE" id="PS50883">
    <property type="entry name" value="EAL"/>
    <property type="match status" value="1"/>
</dbReference>
<dbReference type="PROSITE" id="PS50112">
    <property type="entry name" value="PAS"/>
    <property type="match status" value="1"/>
</dbReference>
<dbReference type="GO" id="GO:0071111">
    <property type="term" value="F:cyclic-guanylate-specific phosphodiesterase activity"/>
    <property type="evidence" value="ECO:0007669"/>
    <property type="project" value="UniProtKB-EC"/>
</dbReference>
<dbReference type="InterPro" id="IPR000160">
    <property type="entry name" value="GGDEF_dom"/>
</dbReference>
<dbReference type="Pfam" id="PF07494">
    <property type="entry name" value="Reg_prop"/>
    <property type="match status" value="4"/>
</dbReference>
<dbReference type="Pfam" id="PF08447">
    <property type="entry name" value="PAS_3"/>
    <property type="match status" value="1"/>
</dbReference>
<accession>A0A917NA20</accession>